<feature type="domain" description="Cyclic nucleotide-binding" evidence="2">
    <location>
        <begin position="1"/>
        <end position="74"/>
    </location>
</feature>
<dbReference type="InterPro" id="IPR044926">
    <property type="entry name" value="RGS_subdomain_2"/>
</dbReference>
<dbReference type="SUPFAM" id="SSF51206">
    <property type="entry name" value="cAMP-binding domain-like"/>
    <property type="match status" value="2"/>
</dbReference>
<feature type="compositionally biased region" description="Polar residues" evidence="1">
    <location>
        <begin position="449"/>
        <end position="462"/>
    </location>
</feature>
<feature type="compositionally biased region" description="Polar residues" evidence="1">
    <location>
        <begin position="393"/>
        <end position="402"/>
    </location>
</feature>
<dbReference type="InterPro" id="IPR014710">
    <property type="entry name" value="RmlC-like_jellyroll"/>
</dbReference>
<dbReference type="AlphaFoldDB" id="A0A7S0H253"/>
<dbReference type="PANTHER" id="PTHR11635">
    <property type="entry name" value="CAMP-DEPENDENT PROTEIN KINASE REGULATORY CHAIN"/>
    <property type="match status" value="1"/>
</dbReference>
<evidence type="ECO:0000313" key="4">
    <source>
        <dbReference type="EMBL" id="CAD8460873.1"/>
    </source>
</evidence>
<dbReference type="SMART" id="SM00100">
    <property type="entry name" value="cNMP"/>
    <property type="match status" value="1"/>
</dbReference>
<proteinExistence type="predicted"/>
<sequence length="468" mass="52401">MYVVYNGELEVTKLDTKKHDQKHVRRIKKGEAFGQMSILLPGGLSSETVRVTSKNAILLKLSSKNMKLFQTLTGSRMGNFFHDLLLQKVQQCQTSFLKALNPEDITKFVGVCNTQVFKKGCSVIEEGEEGDTFYIVFNGEVEVTIEGKHVCFLGPGDGFGEVALVIGGKRTASCYATMKTLVITVDREGFQSFFARDPDSMTTAQIRIMGRNTKIRPIISHSKMKEIYRDFLEAELPSVIPIFSFWEKARAFRLSQKKAENVDAKSMMTEDVKGARELFEQGRTFISTCVSQMAAQQIQNDIDSGKLGPSMFVEVEKNIVKYLNQKTLDVFRHSPQFEEVLARTGGSYEYSQNHRQKLKKIVKDTPSFLHNSMSTVDTVRGARKSFEDLKRSNAGTLGTLQESHQEHLKRGMLEPNTAPSVTTPLASSNNKASNSFEKPVVGLNEETKTSAQEPVQSESKLTPTRPHP</sequence>
<evidence type="ECO:0000259" key="2">
    <source>
        <dbReference type="PROSITE" id="PS50042"/>
    </source>
</evidence>
<dbReference type="PROSITE" id="PS50132">
    <property type="entry name" value="RGS"/>
    <property type="match status" value="1"/>
</dbReference>
<dbReference type="EMBL" id="HBEM01029058">
    <property type="protein sequence ID" value="CAD8460873.1"/>
    <property type="molecule type" value="Transcribed_RNA"/>
</dbReference>
<gene>
    <name evidence="4" type="ORF">LAMO00422_LOCUS19831</name>
</gene>
<organism evidence="4">
    <name type="scientific">Amorphochlora amoebiformis</name>
    <dbReference type="NCBI Taxonomy" id="1561963"/>
    <lineage>
        <taxon>Eukaryota</taxon>
        <taxon>Sar</taxon>
        <taxon>Rhizaria</taxon>
        <taxon>Cercozoa</taxon>
        <taxon>Chlorarachniophyceae</taxon>
        <taxon>Amorphochlora</taxon>
    </lineage>
</organism>
<dbReference type="PRINTS" id="PR00103">
    <property type="entry name" value="CAMPKINASE"/>
</dbReference>
<dbReference type="PANTHER" id="PTHR11635:SF152">
    <property type="entry name" value="CAMP-DEPENDENT PROTEIN KINASE TYPE I REGULATORY SUBUNIT-RELATED"/>
    <property type="match status" value="1"/>
</dbReference>
<feature type="compositionally biased region" description="Basic and acidic residues" evidence="1">
    <location>
        <begin position="403"/>
        <end position="412"/>
    </location>
</feature>
<dbReference type="Pfam" id="PF00615">
    <property type="entry name" value="RGS"/>
    <property type="match status" value="1"/>
</dbReference>
<evidence type="ECO:0008006" key="5">
    <source>
        <dbReference type="Google" id="ProtNLM"/>
    </source>
</evidence>
<dbReference type="CDD" id="cd00038">
    <property type="entry name" value="CAP_ED"/>
    <property type="match status" value="1"/>
</dbReference>
<dbReference type="InterPro" id="IPR036305">
    <property type="entry name" value="RGS_sf"/>
</dbReference>
<feature type="domain" description="Cyclic nucleotide-binding" evidence="2">
    <location>
        <begin position="96"/>
        <end position="194"/>
    </location>
</feature>
<feature type="compositionally biased region" description="Polar residues" evidence="1">
    <location>
        <begin position="417"/>
        <end position="436"/>
    </location>
</feature>
<dbReference type="InterPro" id="IPR018490">
    <property type="entry name" value="cNMP-bd_dom_sf"/>
</dbReference>
<dbReference type="GO" id="GO:0005952">
    <property type="term" value="C:cAMP-dependent protein kinase complex"/>
    <property type="evidence" value="ECO:0007669"/>
    <property type="project" value="InterPro"/>
</dbReference>
<dbReference type="InterPro" id="IPR016137">
    <property type="entry name" value="RGS"/>
</dbReference>
<name>A0A7S0H253_9EUKA</name>
<accession>A0A7S0H253</accession>
<dbReference type="Gene3D" id="1.10.167.10">
    <property type="entry name" value="Regulator of G-protein Signalling 4, domain 2"/>
    <property type="match status" value="1"/>
</dbReference>
<protein>
    <recommendedName>
        <fullName evidence="5">Cyclic nucleotide-binding domain-containing protein</fullName>
    </recommendedName>
</protein>
<feature type="region of interest" description="Disordered" evidence="1">
    <location>
        <begin position="393"/>
        <end position="468"/>
    </location>
</feature>
<evidence type="ECO:0000256" key="1">
    <source>
        <dbReference type="SAM" id="MobiDB-lite"/>
    </source>
</evidence>
<dbReference type="InterPro" id="IPR018488">
    <property type="entry name" value="cNMP-bd_CS"/>
</dbReference>
<dbReference type="SUPFAM" id="SSF48097">
    <property type="entry name" value="Regulator of G-protein signaling, RGS"/>
    <property type="match status" value="1"/>
</dbReference>
<dbReference type="Gene3D" id="2.60.120.10">
    <property type="entry name" value="Jelly Rolls"/>
    <property type="match status" value="2"/>
</dbReference>
<reference evidence="4" key="1">
    <citation type="submission" date="2021-01" db="EMBL/GenBank/DDBJ databases">
        <authorList>
            <person name="Corre E."/>
            <person name="Pelletier E."/>
            <person name="Niang G."/>
            <person name="Scheremetjew M."/>
            <person name="Finn R."/>
            <person name="Kale V."/>
            <person name="Holt S."/>
            <person name="Cochrane G."/>
            <person name="Meng A."/>
            <person name="Brown T."/>
            <person name="Cohen L."/>
        </authorList>
    </citation>
    <scope>NUCLEOTIDE SEQUENCE</scope>
    <source>
        <strain evidence="4">CCMP2058</strain>
    </source>
</reference>
<feature type="domain" description="RGS" evidence="3">
    <location>
        <begin position="214"/>
        <end position="341"/>
    </location>
</feature>
<dbReference type="InterPro" id="IPR050503">
    <property type="entry name" value="cAMP-dep_PK_reg_su-like"/>
</dbReference>
<dbReference type="Pfam" id="PF00027">
    <property type="entry name" value="cNMP_binding"/>
    <property type="match status" value="1"/>
</dbReference>
<dbReference type="GO" id="GO:0005829">
    <property type="term" value="C:cytosol"/>
    <property type="evidence" value="ECO:0007669"/>
    <property type="project" value="TreeGrafter"/>
</dbReference>
<dbReference type="PROSITE" id="PS50042">
    <property type="entry name" value="CNMP_BINDING_3"/>
    <property type="match status" value="2"/>
</dbReference>
<dbReference type="PROSITE" id="PS00888">
    <property type="entry name" value="CNMP_BINDING_1"/>
    <property type="match status" value="1"/>
</dbReference>
<evidence type="ECO:0000259" key="3">
    <source>
        <dbReference type="PROSITE" id="PS50132"/>
    </source>
</evidence>
<dbReference type="InterPro" id="IPR000595">
    <property type="entry name" value="cNMP-bd_dom"/>
</dbReference>